<feature type="region of interest" description="Disordered" evidence="1">
    <location>
        <begin position="1"/>
        <end position="70"/>
    </location>
</feature>
<dbReference type="Proteomes" id="UP000308133">
    <property type="component" value="Unassembled WGS sequence"/>
</dbReference>
<evidence type="ECO:0000313" key="2">
    <source>
        <dbReference type="EMBL" id="TKX25407.1"/>
    </source>
</evidence>
<reference evidence="2 3" key="1">
    <citation type="submission" date="2018-02" db="EMBL/GenBank/DDBJ databases">
        <title>Draft genome sequences of Elsinoe sp., causing black scab on jojoba.</title>
        <authorList>
            <person name="Stodart B."/>
            <person name="Jeffress S."/>
            <person name="Ash G."/>
            <person name="Arun Chinnappa K."/>
        </authorList>
    </citation>
    <scope>NUCLEOTIDE SEQUENCE [LARGE SCALE GENOMIC DNA]</scope>
    <source>
        <strain evidence="2 3">Hillstone_2</strain>
    </source>
</reference>
<comment type="caution">
    <text evidence="2">The sequence shown here is derived from an EMBL/GenBank/DDBJ whole genome shotgun (WGS) entry which is preliminary data.</text>
</comment>
<proteinExistence type="predicted"/>
<sequence>MPFSRTNSDKSGEMKPAKPPLLKRHTLKSAFGRVTTTIHRIKSTTNSNRNSNESKSTAPTSNPCMAPGRRTQISISKPCTRASMKADLSKMTDGTYDAPSKRSNHWYNLQRRLEGECNHKFGTCDWKNIPVFSDGDSVDESRQAIDLKQYWRSNPLRKRSTSFPNLKVVERQLSAKRAMTHGTVEDLRKTKADWKQIAREPR</sequence>
<dbReference type="AlphaFoldDB" id="A0A4U7BC08"/>
<gene>
    <name evidence="2" type="ORF">C1H76_2055</name>
</gene>
<evidence type="ECO:0000256" key="1">
    <source>
        <dbReference type="SAM" id="MobiDB-lite"/>
    </source>
</evidence>
<protein>
    <submittedName>
        <fullName evidence="2">Uncharacterized protein</fullName>
    </submittedName>
</protein>
<feature type="compositionally biased region" description="Basic and acidic residues" evidence="1">
    <location>
        <begin position="7"/>
        <end position="16"/>
    </location>
</feature>
<name>A0A4U7BC08_9PEZI</name>
<feature type="compositionally biased region" description="Low complexity" evidence="1">
    <location>
        <begin position="43"/>
        <end position="57"/>
    </location>
</feature>
<organism evidence="2 3">
    <name type="scientific">Elsinoe australis</name>
    <dbReference type="NCBI Taxonomy" id="40998"/>
    <lineage>
        <taxon>Eukaryota</taxon>
        <taxon>Fungi</taxon>
        <taxon>Dikarya</taxon>
        <taxon>Ascomycota</taxon>
        <taxon>Pezizomycotina</taxon>
        <taxon>Dothideomycetes</taxon>
        <taxon>Dothideomycetidae</taxon>
        <taxon>Myriangiales</taxon>
        <taxon>Elsinoaceae</taxon>
        <taxon>Elsinoe</taxon>
    </lineage>
</organism>
<dbReference type="EMBL" id="PTQR01000028">
    <property type="protein sequence ID" value="TKX25407.1"/>
    <property type="molecule type" value="Genomic_DNA"/>
</dbReference>
<accession>A0A4U7BC08</accession>
<evidence type="ECO:0000313" key="3">
    <source>
        <dbReference type="Proteomes" id="UP000308133"/>
    </source>
</evidence>